<feature type="compositionally biased region" description="Polar residues" evidence="1">
    <location>
        <begin position="316"/>
        <end position="332"/>
    </location>
</feature>
<sequence>MVVAPTTSEQKLAKKNELKVRGTLLMALPDKHQLKFNTHKDAKSLMEAIEKRFGGNKETKKCKRLFSSSSVRASVAQALKAWIKFIIGSNTSLSNWKFLSNSHQLDNDDLKQIYADDLGEIDLKWQMAMLTMRARRFFQRIGRNLGANGTTSKGFDMSRNKDTQRRTVPVETYTSNALVSQCDGVGSDSNVAPCSKSCTKADATLQSHYDKLTIDFKKSPFDVLSYKTGLESVKARLVVYQQNENVFKEDIKLLKLDVMLRDNALVKLRKKFKKAEKRDDDELISSDSNESVPTSPMHDRYKSGEGETVPNVFNVEPSTTKPLKELSQSNRPSAPIIKDWVSDSEDESEDVVYDLCEESFFVVLDSFEERE</sequence>
<reference evidence="2" key="1">
    <citation type="journal article" date="2019" name="Sci. Rep.">
        <title>Draft genome of Tanacetum cinerariifolium, the natural source of mosquito coil.</title>
        <authorList>
            <person name="Yamashiro T."/>
            <person name="Shiraishi A."/>
            <person name="Satake H."/>
            <person name="Nakayama K."/>
        </authorList>
    </citation>
    <scope>NUCLEOTIDE SEQUENCE</scope>
</reference>
<feature type="region of interest" description="Disordered" evidence="1">
    <location>
        <begin position="279"/>
        <end position="344"/>
    </location>
</feature>
<proteinExistence type="predicted"/>
<evidence type="ECO:0000256" key="1">
    <source>
        <dbReference type="SAM" id="MobiDB-lite"/>
    </source>
</evidence>
<dbReference type="EMBL" id="BKCJ010010705">
    <property type="protein sequence ID" value="GEU92766.1"/>
    <property type="molecule type" value="Genomic_DNA"/>
</dbReference>
<organism evidence="2">
    <name type="scientific">Tanacetum cinerariifolium</name>
    <name type="common">Dalmatian daisy</name>
    <name type="synonym">Chrysanthemum cinerariifolium</name>
    <dbReference type="NCBI Taxonomy" id="118510"/>
    <lineage>
        <taxon>Eukaryota</taxon>
        <taxon>Viridiplantae</taxon>
        <taxon>Streptophyta</taxon>
        <taxon>Embryophyta</taxon>
        <taxon>Tracheophyta</taxon>
        <taxon>Spermatophyta</taxon>
        <taxon>Magnoliopsida</taxon>
        <taxon>eudicotyledons</taxon>
        <taxon>Gunneridae</taxon>
        <taxon>Pentapetalae</taxon>
        <taxon>asterids</taxon>
        <taxon>campanulids</taxon>
        <taxon>Asterales</taxon>
        <taxon>Asteraceae</taxon>
        <taxon>Asteroideae</taxon>
        <taxon>Anthemideae</taxon>
        <taxon>Anthemidinae</taxon>
        <taxon>Tanacetum</taxon>
    </lineage>
</organism>
<accession>A0A699GM64</accession>
<evidence type="ECO:0000313" key="2">
    <source>
        <dbReference type="EMBL" id="GEU92766.1"/>
    </source>
</evidence>
<feature type="compositionally biased region" description="Polar residues" evidence="1">
    <location>
        <begin position="285"/>
        <end position="294"/>
    </location>
</feature>
<comment type="caution">
    <text evidence="2">The sequence shown here is derived from an EMBL/GenBank/DDBJ whole genome shotgun (WGS) entry which is preliminary data.</text>
</comment>
<dbReference type="AlphaFoldDB" id="A0A699GM64"/>
<protein>
    <submittedName>
        <fullName evidence="2">Uncharacterized protein</fullName>
    </submittedName>
</protein>
<gene>
    <name evidence="2" type="ORF">Tci_064744</name>
</gene>
<name>A0A699GM64_TANCI</name>